<dbReference type="Proteomes" id="UP000265520">
    <property type="component" value="Unassembled WGS sequence"/>
</dbReference>
<accession>A0A392W6W9</accession>
<protein>
    <submittedName>
        <fullName evidence="1">Uncharacterized protein</fullName>
    </submittedName>
</protein>
<proteinExistence type="predicted"/>
<feature type="non-terminal residue" evidence="1">
    <location>
        <position position="1"/>
    </location>
</feature>
<name>A0A392W6W9_9FABA</name>
<evidence type="ECO:0000313" key="1">
    <source>
        <dbReference type="EMBL" id="MCI96066.1"/>
    </source>
</evidence>
<dbReference type="EMBL" id="LXQA011405036">
    <property type="protein sequence ID" value="MCI96066.1"/>
    <property type="molecule type" value="Genomic_DNA"/>
</dbReference>
<dbReference type="AlphaFoldDB" id="A0A392W6W9"/>
<evidence type="ECO:0000313" key="2">
    <source>
        <dbReference type="Proteomes" id="UP000265520"/>
    </source>
</evidence>
<reference evidence="1 2" key="1">
    <citation type="journal article" date="2018" name="Front. Plant Sci.">
        <title>Red Clover (Trifolium pratense) and Zigzag Clover (T. medium) - A Picture of Genomic Similarities and Differences.</title>
        <authorList>
            <person name="Dluhosova J."/>
            <person name="Istvanek J."/>
            <person name="Nedelnik J."/>
            <person name="Repkova J."/>
        </authorList>
    </citation>
    <scope>NUCLEOTIDE SEQUENCE [LARGE SCALE GENOMIC DNA]</scope>
    <source>
        <strain evidence="2">cv. 10/8</strain>
        <tissue evidence="1">Leaf</tissue>
    </source>
</reference>
<comment type="caution">
    <text evidence="1">The sequence shown here is derived from an EMBL/GenBank/DDBJ whole genome shotgun (WGS) entry which is preliminary data.</text>
</comment>
<sequence length="53" mass="6215">RKEEEIWDEGNRMVEEERNPKKVVAVVVKEELIGIVSSVDCRVTVFSSARRRR</sequence>
<organism evidence="1 2">
    <name type="scientific">Trifolium medium</name>
    <dbReference type="NCBI Taxonomy" id="97028"/>
    <lineage>
        <taxon>Eukaryota</taxon>
        <taxon>Viridiplantae</taxon>
        <taxon>Streptophyta</taxon>
        <taxon>Embryophyta</taxon>
        <taxon>Tracheophyta</taxon>
        <taxon>Spermatophyta</taxon>
        <taxon>Magnoliopsida</taxon>
        <taxon>eudicotyledons</taxon>
        <taxon>Gunneridae</taxon>
        <taxon>Pentapetalae</taxon>
        <taxon>rosids</taxon>
        <taxon>fabids</taxon>
        <taxon>Fabales</taxon>
        <taxon>Fabaceae</taxon>
        <taxon>Papilionoideae</taxon>
        <taxon>50 kb inversion clade</taxon>
        <taxon>NPAAA clade</taxon>
        <taxon>Hologalegina</taxon>
        <taxon>IRL clade</taxon>
        <taxon>Trifolieae</taxon>
        <taxon>Trifolium</taxon>
    </lineage>
</organism>
<keyword evidence="2" id="KW-1185">Reference proteome</keyword>